<sequence length="712" mass="73410">MVRPGGVFAGFQVERVLGQGGMGVVYLARHPRLPRLVALKVLAAGMGADSEERARFEREGEVVARLDHPNIVAVYDRGVEDDRLWIAMRYVDGVDLSQIPPLSLTPQQSVLVVTETARALDYAHAVGVLHRDVKPGNILMARPEPGHGERILLTDFGIARLRDDTKNLTRTGTFHATLTYASPEQLSALPLDAKSDQYSLACTLYTLLTGAPPFDADSATAVIAGHLHHQPPPLSSRRPDLPPALDAVLARALAKEPGDRFTTCAEFADAARDALAGAPQVGHAPPTALGYFPAGAASGFGGPVSGSAAAGSESVPAQDTPLSLGKGPGAESTSTPPEFQRSGPDWGFSGAPPTVSGGRAADSGAPHYDSHDSHPESADSRPESAGAHPGRLGSQPGLPSAQPDSPGRHPRLPGSQPGFPGPQSGFPGAPGADWNAYGQPVSPPNSSPAKRNSTVTALTVGAAAIVLIAVVAAVAYTVSRSSDPGTPAAGTTSTPTTANANPVSGDEPRPGTPKSGAVECSYPASNSPAAKPVRPPESRYTAGPTVTADLNTSQGPLRLTLASAQSPCTVNNFVSLVEQGYYDDTSCHRITTNENLRVLQCGDPSGIGTGGPGYSFDDEYPIDEYAGDTSAMVTYARGTVAMANAGPGTNGSQFFLVWGDSALPPSYTIFGTLSDESLSTLDKIAAVGTDGTNGPDDGRPVTPVIIEQATVS</sequence>
<feature type="binding site" evidence="7">
    <location>
        <position position="40"/>
    </location>
    <ligand>
        <name>ATP</name>
        <dbReference type="ChEBI" id="CHEBI:30616"/>
    </ligand>
</feature>
<gene>
    <name evidence="11" type="ORF">DFR74_101175</name>
</gene>
<dbReference type="PANTHER" id="PTHR43289">
    <property type="entry name" value="MITOGEN-ACTIVATED PROTEIN KINASE KINASE KINASE 20-RELATED"/>
    <property type="match status" value="1"/>
</dbReference>
<dbReference type="GO" id="GO:0005524">
    <property type="term" value="F:ATP binding"/>
    <property type="evidence" value="ECO:0007669"/>
    <property type="project" value="UniProtKB-UniRule"/>
</dbReference>
<accession>A0A366E3R9</accession>
<dbReference type="CDD" id="cd00317">
    <property type="entry name" value="cyclophilin"/>
    <property type="match status" value="1"/>
</dbReference>
<keyword evidence="3" id="KW-0808">Transferase</keyword>
<dbReference type="SMART" id="SM00220">
    <property type="entry name" value="S_TKc"/>
    <property type="match status" value="1"/>
</dbReference>
<dbReference type="SUPFAM" id="SSF50891">
    <property type="entry name" value="Cyclophilin-like"/>
    <property type="match status" value="1"/>
</dbReference>
<dbReference type="PROSITE" id="PS00107">
    <property type="entry name" value="PROTEIN_KINASE_ATP"/>
    <property type="match status" value="1"/>
</dbReference>
<dbReference type="CDD" id="cd14014">
    <property type="entry name" value="STKc_PknB_like"/>
    <property type="match status" value="1"/>
</dbReference>
<evidence type="ECO:0000256" key="8">
    <source>
        <dbReference type="SAM" id="MobiDB-lite"/>
    </source>
</evidence>
<dbReference type="InterPro" id="IPR011009">
    <property type="entry name" value="Kinase-like_dom_sf"/>
</dbReference>
<evidence type="ECO:0000256" key="3">
    <source>
        <dbReference type="ARBA" id="ARBA00022679"/>
    </source>
</evidence>
<evidence type="ECO:0000256" key="7">
    <source>
        <dbReference type="PROSITE-ProRule" id="PRU10141"/>
    </source>
</evidence>
<dbReference type="Pfam" id="PF00160">
    <property type="entry name" value="Pro_isomerase"/>
    <property type="match status" value="1"/>
</dbReference>
<dbReference type="Gene3D" id="2.40.100.10">
    <property type="entry name" value="Cyclophilin-like"/>
    <property type="match status" value="1"/>
</dbReference>
<dbReference type="Gene3D" id="1.10.510.10">
    <property type="entry name" value="Transferase(Phosphotransferase) domain 1"/>
    <property type="match status" value="1"/>
</dbReference>
<dbReference type="EC" id="2.7.11.1" evidence="1"/>
<feature type="compositionally biased region" description="Low complexity" evidence="8">
    <location>
        <begin position="480"/>
        <end position="502"/>
    </location>
</feature>
<protein>
    <recommendedName>
        <fullName evidence="1">non-specific serine/threonine protein kinase</fullName>
        <ecNumber evidence="1">2.7.11.1</ecNumber>
    </recommendedName>
</protein>
<dbReference type="InterPro" id="IPR002130">
    <property type="entry name" value="Cyclophilin-type_PPIase_dom"/>
</dbReference>
<keyword evidence="4 7" id="KW-0547">Nucleotide-binding</keyword>
<dbReference type="PRINTS" id="PR00153">
    <property type="entry name" value="CSAPPISMRASE"/>
</dbReference>
<feature type="compositionally biased region" description="Basic and acidic residues" evidence="8">
    <location>
        <begin position="368"/>
        <end position="382"/>
    </location>
</feature>
<evidence type="ECO:0000256" key="4">
    <source>
        <dbReference type="ARBA" id="ARBA00022741"/>
    </source>
</evidence>
<dbReference type="InterPro" id="IPR029000">
    <property type="entry name" value="Cyclophilin-like_dom_sf"/>
</dbReference>
<reference evidence="11 12" key="1">
    <citation type="submission" date="2018-06" db="EMBL/GenBank/DDBJ databases">
        <title>Genomic Encyclopedia of Type Strains, Phase IV (KMG-IV): sequencing the most valuable type-strain genomes for metagenomic binning, comparative biology and taxonomic classification.</title>
        <authorList>
            <person name="Goeker M."/>
        </authorList>
    </citation>
    <scope>NUCLEOTIDE SEQUENCE [LARGE SCALE GENOMIC DNA]</scope>
    <source>
        <strain evidence="11 12">DSM 44599</strain>
    </source>
</reference>
<dbReference type="EMBL" id="QNRE01000001">
    <property type="protein sequence ID" value="RBO96164.1"/>
    <property type="molecule type" value="Genomic_DNA"/>
</dbReference>
<evidence type="ECO:0000256" key="6">
    <source>
        <dbReference type="ARBA" id="ARBA00022840"/>
    </source>
</evidence>
<dbReference type="InterPro" id="IPR008271">
    <property type="entry name" value="Ser/Thr_kinase_AS"/>
</dbReference>
<dbReference type="AlphaFoldDB" id="A0A366E3R9"/>
<dbReference type="PROSITE" id="PS50072">
    <property type="entry name" value="CSA_PPIASE_2"/>
    <property type="match status" value="1"/>
</dbReference>
<dbReference type="Gene3D" id="3.30.200.20">
    <property type="entry name" value="Phosphorylase Kinase, domain 1"/>
    <property type="match status" value="1"/>
</dbReference>
<feature type="domain" description="PPIase cyclophilin-type" evidence="10">
    <location>
        <begin position="555"/>
        <end position="711"/>
    </location>
</feature>
<dbReference type="InterPro" id="IPR000719">
    <property type="entry name" value="Prot_kinase_dom"/>
</dbReference>
<dbReference type="InterPro" id="IPR017441">
    <property type="entry name" value="Protein_kinase_ATP_BS"/>
</dbReference>
<dbReference type="GO" id="GO:0003755">
    <property type="term" value="F:peptidyl-prolyl cis-trans isomerase activity"/>
    <property type="evidence" value="ECO:0007669"/>
    <property type="project" value="InterPro"/>
</dbReference>
<name>A0A366E3R9_9NOCA</name>
<dbReference type="PROSITE" id="PS50011">
    <property type="entry name" value="PROTEIN_KINASE_DOM"/>
    <property type="match status" value="1"/>
</dbReference>
<keyword evidence="2" id="KW-0723">Serine/threonine-protein kinase</keyword>
<evidence type="ECO:0000313" key="11">
    <source>
        <dbReference type="EMBL" id="RBO96164.1"/>
    </source>
</evidence>
<evidence type="ECO:0000313" key="12">
    <source>
        <dbReference type="Proteomes" id="UP000252586"/>
    </source>
</evidence>
<dbReference type="SUPFAM" id="SSF56112">
    <property type="entry name" value="Protein kinase-like (PK-like)"/>
    <property type="match status" value="1"/>
</dbReference>
<feature type="compositionally biased region" description="Low complexity" evidence="8">
    <location>
        <begin position="413"/>
        <end position="432"/>
    </location>
</feature>
<keyword evidence="5 11" id="KW-0418">Kinase</keyword>
<organism evidence="11 12">
    <name type="scientific">Nocardia puris</name>
    <dbReference type="NCBI Taxonomy" id="208602"/>
    <lineage>
        <taxon>Bacteria</taxon>
        <taxon>Bacillati</taxon>
        <taxon>Actinomycetota</taxon>
        <taxon>Actinomycetes</taxon>
        <taxon>Mycobacteriales</taxon>
        <taxon>Nocardiaceae</taxon>
        <taxon>Nocardia</taxon>
    </lineage>
</organism>
<comment type="caution">
    <text evidence="11">The sequence shown here is derived from an EMBL/GenBank/DDBJ whole genome shotgun (WGS) entry which is preliminary data.</text>
</comment>
<evidence type="ECO:0000256" key="1">
    <source>
        <dbReference type="ARBA" id="ARBA00012513"/>
    </source>
</evidence>
<feature type="domain" description="Protein kinase" evidence="9">
    <location>
        <begin position="11"/>
        <end position="275"/>
    </location>
</feature>
<evidence type="ECO:0000256" key="5">
    <source>
        <dbReference type="ARBA" id="ARBA00022777"/>
    </source>
</evidence>
<evidence type="ECO:0000256" key="2">
    <source>
        <dbReference type="ARBA" id="ARBA00022527"/>
    </source>
</evidence>
<dbReference type="Proteomes" id="UP000252586">
    <property type="component" value="Unassembled WGS sequence"/>
</dbReference>
<proteinExistence type="predicted"/>
<feature type="region of interest" description="Disordered" evidence="8">
    <location>
        <begin position="305"/>
        <end position="452"/>
    </location>
</feature>
<feature type="compositionally biased region" description="Low complexity" evidence="8">
    <location>
        <begin position="305"/>
        <end position="317"/>
    </location>
</feature>
<evidence type="ECO:0000259" key="9">
    <source>
        <dbReference type="PROSITE" id="PS50011"/>
    </source>
</evidence>
<dbReference type="PROSITE" id="PS00108">
    <property type="entry name" value="PROTEIN_KINASE_ST"/>
    <property type="match status" value="1"/>
</dbReference>
<feature type="region of interest" description="Disordered" evidence="8">
    <location>
        <begin position="480"/>
        <end position="543"/>
    </location>
</feature>
<dbReference type="GO" id="GO:0004674">
    <property type="term" value="F:protein serine/threonine kinase activity"/>
    <property type="evidence" value="ECO:0007669"/>
    <property type="project" value="UniProtKB-KW"/>
</dbReference>
<keyword evidence="6 7" id="KW-0067">ATP-binding</keyword>
<dbReference type="Pfam" id="PF00069">
    <property type="entry name" value="Pkinase"/>
    <property type="match status" value="1"/>
</dbReference>
<dbReference type="RefSeq" id="WP_067509542.1">
    <property type="nucleotide sequence ID" value="NZ_QNRE01000001.1"/>
</dbReference>
<keyword evidence="12" id="KW-1185">Reference proteome</keyword>
<evidence type="ECO:0000259" key="10">
    <source>
        <dbReference type="PROSITE" id="PS50072"/>
    </source>
</evidence>
<dbReference type="PANTHER" id="PTHR43289:SF6">
    <property type="entry name" value="SERINE_THREONINE-PROTEIN KINASE NEKL-3"/>
    <property type="match status" value="1"/>
</dbReference>
<dbReference type="STRING" id="1210090.GCA_001613185_03276"/>